<gene>
    <name evidence="2" type="ORF">AMATHDRAFT_10839</name>
</gene>
<sequence length="98" mass="11261">MGYGRIEAQGMRCRSLEPVIRLCAMQGASDEGHPLELSKKGDGEHKRAMEVTMDESRRDVLDRYQPTIPEDIDDEEEEMYRDEKTTSVATRRGRLSRS</sequence>
<dbReference type="EMBL" id="KZ302863">
    <property type="protein sequence ID" value="PFH44790.1"/>
    <property type="molecule type" value="Genomic_DNA"/>
</dbReference>
<evidence type="ECO:0000313" key="2">
    <source>
        <dbReference type="EMBL" id="PFH44790.1"/>
    </source>
</evidence>
<proteinExistence type="predicted"/>
<dbReference type="AlphaFoldDB" id="A0A2A9NAN6"/>
<accession>A0A2A9NAN6</accession>
<organism evidence="2 3">
    <name type="scientific">Amanita thiersii Skay4041</name>
    <dbReference type="NCBI Taxonomy" id="703135"/>
    <lineage>
        <taxon>Eukaryota</taxon>
        <taxon>Fungi</taxon>
        <taxon>Dikarya</taxon>
        <taxon>Basidiomycota</taxon>
        <taxon>Agaricomycotina</taxon>
        <taxon>Agaricomycetes</taxon>
        <taxon>Agaricomycetidae</taxon>
        <taxon>Agaricales</taxon>
        <taxon>Pluteineae</taxon>
        <taxon>Amanitaceae</taxon>
        <taxon>Amanita</taxon>
    </lineage>
</organism>
<name>A0A2A9NAN6_9AGAR</name>
<feature type="compositionally biased region" description="Acidic residues" evidence="1">
    <location>
        <begin position="70"/>
        <end position="80"/>
    </location>
</feature>
<keyword evidence="3" id="KW-1185">Reference proteome</keyword>
<evidence type="ECO:0000313" key="3">
    <source>
        <dbReference type="Proteomes" id="UP000242287"/>
    </source>
</evidence>
<reference evidence="2 3" key="1">
    <citation type="submission" date="2014-02" db="EMBL/GenBank/DDBJ databases">
        <title>Transposable element dynamics among asymbiotic and ectomycorrhizal Amanita fungi.</title>
        <authorList>
            <consortium name="DOE Joint Genome Institute"/>
            <person name="Hess J."/>
            <person name="Skrede I."/>
            <person name="Wolfe B."/>
            <person name="LaButti K."/>
            <person name="Ohm R.A."/>
            <person name="Grigoriev I.V."/>
            <person name="Pringle A."/>
        </authorList>
    </citation>
    <scope>NUCLEOTIDE SEQUENCE [LARGE SCALE GENOMIC DNA]</scope>
    <source>
        <strain evidence="2 3">SKay4041</strain>
    </source>
</reference>
<evidence type="ECO:0000256" key="1">
    <source>
        <dbReference type="SAM" id="MobiDB-lite"/>
    </source>
</evidence>
<feature type="region of interest" description="Disordered" evidence="1">
    <location>
        <begin position="63"/>
        <end position="98"/>
    </location>
</feature>
<dbReference type="Proteomes" id="UP000242287">
    <property type="component" value="Unassembled WGS sequence"/>
</dbReference>
<protein>
    <submittedName>
        <fullName evidence="2">Uncharacterized protein</fullName>
    </submittedName>
</protein>